<dbReference type="AlphaFoldDB" id="U5X0W5"/>
<dbReference type="Proteomes" id="UP000017786">
    <property type="component" value="Chromosome"/>
</dbReference>
<reference evidence="2 3" key="1">
    <citation type="submission" date="2013-10" db="EMBL/GenBank/DDBJ databases">
        <title>Genome sequence of Mycobacterium kansasii.</title>
        <authorList>
            <consortium name="McGill University Mycobacterium genome consortium"/>
            <person name="Veyrier F.J."/>
            <person name="Behr M.A."/>
        </authorList>
    </citation>
    <scope>NUCLEOTIDE SEQUENCE [LARGE SCALE GENOMIC DNA]</scope>
    <source>
        <strain evidence="2 3">ATCC 12478</strain>
    </source>
</reference>
<dbReference type="EMBL" id="CP006835">
    <property type="protein sequence ID" value="AGZ53975.1"/>
    <property type="molecule type" value="Genomic_DNA"/>
</dbReference>
<gene>
    <name evidence="2" type="ORF">MKAN_03280</name>
</gene>
<sequence>MARPGRRSNHAPLPWWILAALVVVVVALAIVLIF</sequence>
<name>U5X0W5_MYCKA</name>
<dbReference type="HOGENOM" id="CLU_3374723_0_0_11"/>
<keyword evidence="1" id="KW-0812">Transmembrane</keyword>
<keyword evidence="1" id="KW-1133">Transmembrane helix</keyword>
<evidence type="ECO:0000256" key="1">
    <source>
        <dbReference type="SAM" id="Phobius"/>
    </source>
</evidence>
<evidence type="ECO:0000313" key="2">
    <source>
        <dbReference type="EMBL" id="AGZ53975.1"/>
    </source>
</evidence>
<protein>
    <submittedName>
        <fullName evidence="2">Uncharacterized protein</fullName>
    </submittedName>
</protein>
<proteinExistence type="predicted"/>
<evidence type="ECO:0000313" key="3">
    <source>
        <dbReference type="Proteomes" id="UP000017786"/>
    </source>
</evidence>
<feature type="transmembrane region" description="Helical" evidence="1">
    <location>
        <begin position="13"/>
        <end position="33"/>
    </location>
</feature>
<organism evidence="2 3">
    <name type="scientific">Mycobacterium kansasii ATCC 12478</name>
    <dbReference type="NCBI Taxonomy" id="557599"/>
    <lineage>
        <taxon>Bacteria</taxon>
        <taxon>Bacillati</taxon>
        <taxon>Actinomycetota</taxon>
        <taxon>Actinomycetes</taxon>
        <taxon>Mycobacteriales</taxon>
        <taxon>Mycobacteriaceae</taxon>
        <taxon>Mycobacterium</taxon>
    </lineage>
</organism>
<dbReference type="KEGG" id="mkn:MKAN_03280"/>
<keyword evidence="1" id="KW-0472">Membrane</keyword>
<accession>U5X0W5</accession>